<keyword evidence="2" id="KW-1185">Reference proteome</keyword>
<proteinExistence type="predicted"/>
<comment type="caution">
    <text evidence="1">The sequence shown here is derived from an EMBL/GenBank/DDBJ whole genome shotgun (WGS) entry which is preliminary data.</text>
</comment>
<organism evidence="1 2">
    <name type="scientific">Melipona bicolor</name>
    <dbReference type="NCBI Taxonomy" id="60889"/>
    <lineage>
        <taxon>Eukaryota</taxon>
        <taxon>Metazoa</taxon>
        <taxon>Ecdysozoa</taxon>
        <taxon>Arthropoda</taxon>
        <taxon>Hexapoda</taxon>
        <taxon>Insecta</taxon>
        <taxon>Pterygota</taxon>
        <taxon>Neoptera</taxon>
        <taxon>Endopterygota</taxon>
        <taxon>Hymenoptera</taxon>
        <taxon>Apocrita</taxon>
        <taxon>Aculeata</taxon>
        <taxon>Apoidea</taxon>
        <taxon>Anthophila</taxon>
        <taxon>Apidae</taxon>
        <taxon>Melipona</taxon>
    </lineage>
</organism>
<accession>A0AA40G533</accession>
<dbReference type="Proteomes" id="UP001177670">
    <property type="component" value="Unassembled WGS sequence"/>
</dbReference>
<dbReference type="AlphaFoldDB" id="A0AA40G533"/>
<evidence type="ECO:0000313" key="1">
    <source>
        <dbReference type="EMBL" id="KAK1131064.1"/>
    </source>
</evidence>
<sequence length="266" mass="29215">MEKKRGGGGQEREGETLIRLRSACGRGAANRLASLKGPTAPGALEANEMTFKRGRIPVESGGLPENESYFTRVPAERTRWAHRTAEGGDADAREKVTKEATVLIIGVRVPYNADKRRSPAPSHARYDTIRRFCLCSGAHRLSIRVLIPAGSGLLYPCASSPHTPNPPQASARVRLLRSKRSSTKSTFSRSSHSITKLRVGVRKVRTMLEGRMGFGVVRKRERIAFMRFVSESLPRLVQTPDACCCNYPITHPSGVTHTALLNVGDR</sequence>
<dbReference type="EMBL" id="JAHYIQ010000006">
    <property type="protein sequence ID" value="KAK1131064.1"/>
    <property type="molecule type" value="Genomic_DNA"/>
</dbReference>
<evidence type="ECO:0000313" key="2">
    <source>
        <dbReference type="Proteomes" id="UP001177670"/>
    </source>
</evidence>
<reference evidence="1" key="1">
    <citation type="submission" date="2021-10" db="EMBL/GenBank/DDBJ databases">
        <title>Melipona bicolor Genome sequencing and assembly.</title>
        <authorList>
            <person name="Araujo N.S."/>
            <person name="Arias M.C."/>
        </authorList>
    </citation>
    <scope>NUCLEOTIDE SEQUENCE</scope>
    <source>
        <strain evidence="1">USP_2M_L1-L4_2017</strain>
        <tissue evidence="1">Whole body</tissue>
    </source>
</reference>
<name>A0AA40G533_9HYME</name>
<protein>
    <submittedName>
        <fullName evidence="1">Uncharacterized protein</fullName>
    </submittedName>
</protein>
<gene>
    <name evidence="1" type="ORF">K0M31_017361</name>
</gene>